<dbReference type="EMBL" id="JAMZIH010006527">
    <property type="protein sequence ID" value="KAJ1673824.1"/>
    <property type="molecule type" value="Genomic_DNA"/>
</dbReference>
<keyword evidence="2" id="KW-1185">Reference proteome</keyword>
<evidence type="ECO:0000313" key="2">
    <source>
        <dbReference type="Proteomes" id="UP001145114"/>
    </source>
</evidence>
<name>A0ACC1HIT4_9FUNG</name>
<evidence type="ECO:0000313" key="1">
    <source>
        <dbReference type="EMBL" id="KAJ1673824.1"/>
    </source>
</evidence>
<proteinExistence type="predicted"/>
<feature type="non-terminal residue" evidence="1">
    <location>
        <position position="1"/>
    </location>
</feature>
<gene>
    <name evidence="1" type="primary">SFB3_2</name>
    <name evidence="1" type="ORF">EV182_004485</name>
</gene>
<reference evidence="1" key="1">
    <citation type="submission" date="2022-06" db="EMBL/GenBank/DDBJ databases">
        <title>Phylogenomic reconstructions and comparative analyses of Kickxellomycotina fungi.</title>
        <authorList>
            <person name="Reynolds N.K."/>
            <person name="Stajich J.E."/>
            <person name="Barry K."/>
            <person name="Grigoriev I.V."/>
            <person name="Crous P."/>
            <person name="Smith M.E."/>
        </authorList>
    </citation>
    <scope>NUCLEOTIDE SEQUENCE</scope>
    <source>
        <strain evidence="1">RSA 2271</strain>
    </source>
</reference>
<protein>
    <submittedName>
        <fullName evidence="1">COPII coat Sec23p-Sfb3p heterodimer component</fullName>
    </submittedName>
</protein>
<comment type="caution">
    <text evidence="1">The sequence shown here is derived from an EMBL/GenBank/DDBJ whole genome shotgun (WGS) entry which is preliminary data.</text>
</comment>
<dbReference type="Proteomes" id="UP001145114">
    <property type="component" value="Unassembled WGS sequence"/>
</dbReference>
<accession>A0ACC1HIT4</accession>
<sequence length="529" mass="57602">RAGAPQTAYGRGPAAASSASSLPCHTLDDAVNPAATPFVPPGGPSQPASPLPQRPHTPAGLAHSQPHQQPLPHQLYQQPHPQRPVPLSATAPAGNPNPAGANGLVSQMGQMGIHDQAAPHKPRPRRVYPTDPGAHPGGSASPVRPVTPQSGPHQQQQQHPSYQPQALTPGYSPATAMHGQQLSSARYPQQQQQQPLPPPQQAQSQLFTPAAATTAFGQAPPPPYPRAAPHPQHSQQPSAVPAEPPKPRINPDQMPSPVAVHAHDQEMFSTEPYVTSQKTNVPMVSTRYRTIDEGNCNPRFMRMSAYNVPVSEGLQNTAKIPIGLLVQPLARLEPGEEPIQVVDFSEEGPIRCARCKSYINPYYTFVNGGKSFVCNICRHENDVPSDYFCNLDMSGRRLDWETRPELRHGSIEFLATKDFISRPPVPASYVFAIDVSWQSIQSRMLEACVTAIKDILYGGEGLPPLTKFGLITYDRHVHFYNLSSSLEQAQMLTVPDIDDVFVPLHDGLCVDPYESREVIEDLLDRLPGL</sequence>
<feature type="non-terminal residue" evidence="1">
    <location>
        <position position="529"/>
    </location>
</feature>
<organism evidence="1 2">
    <name type="scientific">Spiromyces aspiralis</name>
    <dbReference type="NCBI Taxonomy" id="68401"/>
    <lineage>
        <taxon>Eukaryota</taxon>
        <taxon>Fungi</taxon>
        <taxon>Fungi incertae sedis</taxon>
        <taxon>Zoopagomycota</taxon>
        <taxon>Kickxellomycotina</taxon>
        <taxon>Kickxellomycetes</taxon>
        <taxon>Kickxellales</taxon>
        <taxon>Kickxellaceae</taxon>
        <taxon>Spiromyces</taxon>
    </lineage>
</organism>